<reference evidence="3 6" key="1">
    <citation type="journal article" date="2005" name="Appl. Environ. Microbiol.">
        <title>Intestinal bacterial communities that produce active estrogen-like compounds enterodiol and enterolactone in humans.</title>
        <authorList>
            <person name="Clavel T."/>
            <person name="Henderson G."/>
            <person name="Alpert C.A."/>
            <person name="Philippe C."/>
            <person name="Rigottier-Gois L."/>
            <person name="Dore J."/>
            <person name="Blaut M."/>
        </authorList>
    </citation>
    <scope>NUCLEOTIDE SEQUENCE [LARGE SCALE GENOMIC DNA]</scope>
    <source>
        <strain evidence="3 6">SECO-MT75m2</strain>
    </source>
</reference>
<reference evidence="4 5" key="2">
    <citation type="journal article" date="2018" name="Elife">
        <title>Discovery and characterization of a prevalent human gut bacterial enzyme sufficient for the inactivation of a family of plant toxins.</title>
        <authorList>
            <person name="Koppel N."/>
            <person name="Bisanz J.E."/>
            <person name="Pandelia M.E."/>
            <person name="Turnbaugh P.J."/>
            <person name="Balskus E.P."/>
        </authorList>
    </citation>
    <scope>NUCLEOTIDE SEQUENCE [LARGE SCALE GENOMIC DNA]</scope>
    <source>
        <strain evidence="2 4">MR1 #12</strain>
        <strain evidence="1 5">W1 BHI 6</strain>
    </source>
</reference>
<proteinExistence type="predicted"/>
<evidence type="ECO:0000313" key="5">
    <source>
        <dbReference type="Proteomes" id="UP000253970"/>
    </source>
</evidence>
<evidence type="ECO:0000313" key="4">
    <source>
        <dbReference type="Proteomes" id="UP000253752"/>
    </source>
</evidence>
<dbReference type="EMBL" id="VEVP01000012">
    <property type="protein sequence ID" value="TNU91539.1"/>
    <property type="molecule type" value="Genomic_DNA"/>
</dbReference>
<dbReference type="AlphaFoldDB" id="A0A369MKP4"/>
<dbReference type="EMBL" id="PPTX01000033">
    <property type="protein sequence ID" value="RDB74844.1"/>
    <property type="molecule type" value="Genomic_DNA"/>
</dbReference>
<organism evidence="1 5">
    <name type="scientific">Eggerthella lenta</name>
    <name type="common">Eubacterium lentum</name>
    <dbReference type="NCBI Taxonomy" id="84112"/>
    <lineage>
        <taxon>Bacteria</taxon>
        <taxon>Bacillati</taxon>
        <taxon>Actinomycetota</taxon>
        <taxon>Coriobacteriia</taxon>
        <taxon>Eggerthellales</taxon>
        <taxon>Eggerthellaceae</taxon>
        <taxon>Eggerthella</taxon>
    </lineage>
</organism>
<dbReference type="RefSeq" id="WP_009304935.1">
    <property type="nucleotide sequence ID" value="NZ_CABHNG010000031.1"/>
</dbReference>
<evidence type="ECO:0000313" key="2">
    <source>
        <dbReference type="EMBL" id="RDB74844.1"/>
    </source>
</evidence>
<dbReference type="Proteomes" id="UP000253752">
    <property type="component" value="Unassembled WGS sequence"/>
</dbReference>
<dbReference type="Proteomes" id="UP000253970">
    <property type="component" value="Unassembled WGS sequence"/>
</dbReference>
<evidence type="ECO:0000313" key="1">
    <source>
        <dbReference type="EMBL" id="RDB72576.1"/>
    </source>
</evidence>
<reference evidence="3" key="3">
    <citation type="submission" date="2019-06" db="EMBL/GenBank/DDBJ databases">
        <authorList>
            <person name="Bisanz J.E."/>
            <person name="Turnbaugh P.J."/>
        </authorList>
    </citation>
    <scope>NUCLEOTIDE SEQUENCE</scope>
    <source>
        <strain evidence="3">SECO-MT75m2</strain>
    </source>
</reference>
<dbReference type="Proteomes" id="UP000312594">
    <property type="component" value="Unassembled WGS sequence"/>
</dbReference>
<dbReference type="EMBL" id="PPTU01000003">
    <property type="protein sequence ID" value="RDB72576.1"/>
    <property type="molecule type" value="Genomic_DNA"/>
</dbReference>
<accession>A0A369MKP4</accession>
<evidence type="ECO:0000313" key="3">
    <source>
        <dbReference type="EMBL" id="TNU91539.1"/>
    </source>
</evidence>
<comment type="caution">
    <text evidence="1">The sequence shown here is derived from an EMBL/GenBank/DDBJ whole genome shotgun (WGS) entry which is preliminary data.</text>
</comment>
<sequence length="60" mass="6699">MDETELKQTLLNGKKTERIIFAVTPDLKQAVMAMAKQDCVSASAFIASILAEEAVRREMR</sequence>
<name>A0A369MKP4_EGGLN</name>
<gene>
    <name evidence="2" type="ORF">C1872_14825</name>
    <name evidence="1" type="ORF">C1875_03660</name>
    <name evidence="3" type="ORF">FIC87_07080</name>
</gene>
<evidence type="ECO:0000313" key="6">
    <source>
        <dbReference type="Proteomes" id="UP000312594"/>
    </source>
</evidence>
<protein>
    <submittedName>
        <fullName evidence="1">Uncharacterized protein</fullName>
    </submittedName>
</protein>